<sequence length="120" mass="14032">MNVSKDLIAASATPFILSILKENDSYGYAIIKKVKELTGDELVWSEGMLYPVLHRLEEKNFIESYWNNSDGGRKRKYYKLKEEGLVELEVQMKQWEIIHTALSKTWFEIINKEVCLPCMI</sequence>
<comment type="caution">
    <text evidence="2">The sequence shown here is derived from an EMBL/GenBank/DDBJ whole genome shotgun (WGS) entry which is preliminary data.</text>
</comment>
<name>A0A5D0WJA8_9FIRM</name>
<organism evidence="2 3">
    <name type="scientific">Acetobacterium wieringae</name>
    <dbReference type="NCBI Taxonomy" id="52694"/>
    <lineage>
        <taxon>Bacteria</taxon>
        <taxon>Bacillati</taxon>
        <taxon>Bacillota</taxon>
        <taxon>Clostridia</taxon>
        <taxon>Eubacteriales</taxon>
        <taxon>Eubacteriaceae</taxon>
        <taxon>Acetobacterium</taxon>
    </lineage>
</organism>
<dbReference type="PANTHER" id="PTHR33169:SF25">
    <property type="entry name" value="DNA-BINDING PROTEIN YIZB-RELATED"/>
    <property type="match status" value="1"/>
</dbReference>
<proteinExistence type="predicted"/>
<dbReference type="InterPro" id="IPR036390">
    <property type="entry name" value="WH_DNA-bd_sf"/>
</dbReference>
<evidence type="ECO:0000313" key="2">
    <source>
        <dbReference type="EMBL" id="TYC84352.1"/>
    </source>
</evidence>
<gene>
    <name evidence="2" type="ORF">FXB42_11230</name>
</gene>
<dbReference type="AlphaFoldDB" id="A0A5D0WJA8"/>
<dbReference type="InterPro" id="IPR052509">
    <property type="entry name" value="Metal_resp_DNA-bind_regulator"/>
</dbReference>
<dbReference type="Proteomes" id="UP000322619">
    <property type="component" value="Unassembled WGS sequence"/>
</dbReference>
<dbReference type="InterPro" id="IPR036388">
    <property type="entry name" value="WH-like_DNA-bd_sf"/>
</dbReference>
<protein>
    <submittedName>
        <fullName evidence="2">Helix-turn-helix transcriptional regulator</fullName>
    </submittedName>
</protein>
<evidence type="ECO:0000313" key="3">
    <source>
        <dbReference type="Proteomes" id="UP000322619"/>
    </source>
</evidence>
<feature type="domain" description="Transcription regulator PadR N-terminal" evidence="1">
    <location>
        <begin position="16"/>
        <end position="89"/>
    </location>
</feature>
<dbReference type="Gene3D" id="1.10.10.10">
    <property type="entry name" value="Winged helix-like DNA-binding domain superfamily/Winged helix DNA-binding domain"/>
    <property type="match status" value="1"/>
</dbReference>
<dbReference type="SUPFAM" id="SSF46785">
    <property type="entry name" value="Winged helix' DNA-binding domain"/>
    <property type="match status" value="1"/>
</dbReference>
<reference evidence="2 3" key="1">
    <citation type="submission" date="2019-08" db="EMBL/GenBank/DDBJ databases">
        <title>Isolation and enrichment of carboxydotrophic bacteria from anaerobic sludge for the production of bio-based chemicals from syngas.</title>
        <authorList>
            <person name="Antares A.L."/>
            <person name="Moreira J."/>
            <person name="Diender M."/>
            <person name="Parshina S.N."/>
            <person name="Stams A.J.M."/>
            <person name="Alves M."/>
            <person name="Alves J.I."/>
            <person name="Sousa D.Z."/>
        </authorList>
    </citation>
    <scope>NUCLEOTIDE SEQUENCE [LARGE SCALE GENOMIC DNA]</scope>
    <source>
        <strain evidence="2 3">JM</strain>
    </source>
</reference>
<dbReference type="EMBL" id="VSLA01000025">
    <property type="protein sequence ID" value="TYC84352.1"/>
    <property type="molecule type" value="Genomic_DNA"/>
</dbReference>
<dbReference type="InterPro" id="IPR005149">
    <property type="entry name" value="Tscrpt_reg_PadR_N"/>
</dbReference>
<dbReference type="RefSeq" id="WP_148637876.1">
    <property type="nucleotide sequence ID" value="NZ_CP097897.1"/>
</dbReference>
<dbReference type="PANTHER" id="PTHR33169">
    <property type="entry name" value="PADR-FAMILY TRANSCRIPTIONAL REGULATOR"/>
    <property type="match status" value="1"/>
</dbReference>
<accession>A0A5D0WJA8</accession>
<evidence type="ECO:0000259" key="1">
    <source>
        <dbReference type="Pfam" id="PF03551"/>
    </source>
</evidence>
<dbReference type="Pfam" id="PF03551">
    <property type="entry name" value="PadR"/>
    <property type="match status" value="1"/>
</dbReference>